<evidence type="ECO:0008006" key="5">
    <source>
        <dbReference type="Google" id="ProtNLM"/>
    </source>
</evidence>
<dbReference type="CDD" id="cd02440">
    <property type="entry name" value="AdoMet_MTases"/>
    <property type="match status" value="1"/>
</dbReference>
<comment type="caution">
    <text evidence="3">The sequence shown here is derived from an EMBL/GenBank/DDBJ whole genome shotgun (WGS) entry which is preliminary data.</text>
</comment>
<dbReference type="PATRIC" id="fig|1675527.3.peg.4764"/>
<dbReference type="InterPro" id="IPR053173">
    <property type="entry name" value="SAM-binding_MTase"/>
</dbReference>
<dbReference type="PANTHER" id="PTHR45128">
    <property type="entry name" value="METHYLTRANSFERASE TYPE 11"/>
    <property type="match status" value="1"/>
</dbReference>
<dbReference type="InterPro" id="IPR018773">
    <property type="entry name" value="MeTrfase_reg_dom_prd"/>
</dbReference>
<dbReference type="Gene3D" id="3.40.50.150">
    <property type="entry name" value="Vaccinia Virus protein VP39"/>
    <property type="match status" value="1"/>
</dbReference>
<proteinExistence type="predicted"/>
<accession>A0A0J9H1F3</accession>
<evidence type="ECO:0000313" key="3">
    <source>
        <dbReference type="EMBL" id="KMW59573.1"/>
    </source>
</evidence>
<reference evidence="3 4" key="1">
    <citation type="submission" date="2015-06" db="EMBL/GenBank/DDBJ databases">
        <title>Draft genome sequence of an Alphaproteobacteria species associated to the Mediterranean sponge Oscarella lobularis.</title>
        <authorList>
            <person name="Jourda C."/>
            <person name="Santini S."/>
            <person name="Claverie J.-M."/>
        </authorList>
    </citation>
    <scope>NUCLEOTIDE SEQUENCE [LARGE SCALE GENOMIC DNA]</scope>
    <source>
        <strain evidence="3">IGS</strain>
    </source>
</reference>
<evidence type="ECO:0000259" key="1">
    <source>
        <dbReference type="Pfam" id="PF10119"/>
    </source>
</evidence>
<feature type="domain" description="Methyltransferase regulatory" evidence="1">
    <location>
        <begin position="223"/>
        <end position="273"/>
    </location>
</feature>
<feature type="domain" description="Methyltransferase" evidence="2">
    <location>
        <begin position="51"/>
        <end position="175"/>
    </location>
</feature>
<dbReference type="EMBL" id="LFTY01000002">
    <property type="protein sequence ID" value="KMW59573.1"/>
    <property type="molecule type" value="Genomic_DNA"/>
</dbReference>
<keyword evidence="4" id="KW-1185">Reference proteome</keyword>
<dbReference type="OrthoDB" id="5298787at2"/>
<protein>
    <recommendedName>
        <fullName evidence="5">Methyltransferase</fullName>
    </recommendedName>
</protein>
<evidence type="ECO:0000313" key="4">
    <source>
        <dbReference type="Proteomes" id="UP000037178"/>
    </source>
</evidence>
<sequence>MTNHDRNLSEDGYVTSLSYIPGYIRHQAPCLLSFAAAAHCESVPDFRQPFRYIDLGCGAGVTLILLAACYPHAKFVGVDMNPDHIREAERLAKDSGLTNTEFRCASFDECIHDNEDPFDYVTAHGIMSWVSEAVKATLIQAVDKLIAPGGLFYFCHFVRPGGTKMETLFRLIANCANGENSDIVDRTRLALKDVEGFHAEGLPLFRRYPSLAEDIQELKARDPRYLAHEYANQHFSPEYFGQVAERLKHINCEYAGSPSLSRNNPRNLLAEEHVFSLDALDGTQAQIRGSLLSHELFRWDIFQRKPSPDRAGMTLDDFKVAATRYPYVFPRNATLVRRKVSFENEMFRFLVDRICSGHHDVSSLFSDGAARGWSKQELQAVLLDAAGAGLFQPVTCDPHKPVARADTKYKLSSTTSRAIWTRDFEREGGTGHASQVLGGAITVNWFDGLFLHELDGNTPQQAVTALRKKITSMSIHDQKRYGFPNGFEDQAFSEKITKILTRALPTYVKYGIIAPGDSQDA</sequence>
<organism evidence="3 4">
    <name type="scientific">Candidatus Rhodobacter oscarellae</name>
    <dbReference type="NCBI Taxonomy" id="1675527"/>
    <lineage>
        <taxon>Bacteria</taxon>
        <taxon>Pseudomonadati</taxon>
        <taxon>Pseudomonadota</taxon>
        <taxon>Alphaproteobacteria</taxon>
        <taxon>Rhodobacterales</taxon>
        <taxon>Rhodobacter group</taxon>
        <taxon>Rhodobacter</taxon>
    </lineage>
</organism>
<gene>
    <name evidence="3" type="ORF">AIOL_004555</name>
</gene>
<dbReference type="RefSeq" id="WP_049645027.1">
    <property type="nucleotide sequence ID" value="NZ_LFTY01000002.1"/>
</dbReference>
<dbReference type="SUPFAM" id="SSF53335">
    <property type="entry name" value="S-adenosyl-L-methionine-dependent methyltransferases"/>
    <property type="match status" value="1"/>
</dbReference>
<dbReference type="AlphaFoldDB" id="A0A0J9H1F3"/>
<dbReference type="InterPro" id="IPR029063">
    <property type="entry name" value="SAM-dependent_MTases_sf"/>
</dbReference>
<dbReference type="Proteomes" id="UP000037178">
    <property type="component" value="Unassembled WGS sequence"/>
</dbReference>
<dbReference type="InterPro" id="IPR025714">
    <property type="entry name" value="Methyltranfer_dom"/>
</dbReference>
<dbReference type="STRING" id="1675527.AIOL_004555"/>
<dbReference type="Pfam" id="PF10119">
    <property type="entry name" value="MethyTransf_Reg"/>
    <property type="match status" value="1"/>
</dbReference>
<dbReference type="Pfam" id="PF13847">
    <property type="entry name" value="Methyltransf_31"/>
    <property type="match status" value="1"/>
</dbReference>
<dbReference type="PANTHER" id="PTHR45128:SF1">
    <property type="entry name" value="S-ADENOSYLMETHIONINE-DEPENDENT METHYLTRANSFERASE RV2258C"/>
    <property type="match status" value="1"/>
</dbReference>
<name>A0A0J9H1F3_9RHOB</name>
<evidence type="ECO:0000259" key="2">
    <source>
        <dbReference type="Pfam" id="PF13847"/>
    </source>
</evidence>